<sequence length="169" mass="19465">MPLILKRVPVVQQLSDKEDSVANHLIATMRYPEGGDFAHSFANSFHFIILKRDWNKTPIDRELRFTKDLKNDINCGINDTFGLKEMQQVEGLFNKLDLKTHANMSLFLKQSKLRLASGKIEKEDLSAGLKEIRVQRREKEKQIPLQDKQSLSFGEEIALHLFNCLLGNK</sequence>
<comment type="caution">
    <text evidence="1">The sequence shown here is derived from an EMBL/GenBank/DDBJ whole genome shotgun (WGS) entry which is preliminary data.</text>
</comment>
<evidence type="ECO:0000313" key="1">
    <source>
        <dbReference type="EMBL" id="CAG8450985.1"/>
    </source>
</evidence>
<gene>
    <name evidence="1" type="ORF">FCALED_LOCUS1228</name>
</gene>
<dbReference type="EMBL" id="CAJVPQ010000150">
    <property type="protein sequence ID" value="CAG8450985.1"/>
    <property type="molecule type" value="Genomic_DNA"/>
</dbReference>
<proteinExistence type="predicted"/>
<reference evidence="1" key="1">
    <citation type="submission" date="2021-06" db="EMBL/GenBank/DDBJ databases">
        <authorList>
            <person name="Kallberg Y."/>
            <person name="Tangrot J."/>
            <person name="Rosling A."/>
        </authorList>
    </citation>
    <scope>NUCLEOTIDE SEQUENCE</scope>
    <source>
        <strain evidence="1">UK204</strain>
    </source>
</reference>
<keyword evidence="2" id="KW-1185">Reference proteome</keyword>
<evidence type="ECO:0000313" key="2">
    <source>
        <dbReference type="Proteomes" id="UP000789570"/>
    </source>
</evidence>
<name>A0A9N8VHQ3_9GLOM</name>
<accession>A0A9N8VHQ3</accession>
<dbReference type="AlphaFoldDB" id="A0A9N8VHQ3"/>
<organism evidence="1 2">
    <name type="scientific">Funneliformis caledonium</name>
    <dbReference type="NCBI Taxonomy" id="1117310"/>
    <lineage>
        <taxon>Eukaryota</taxon>
        <taxon>Fungi</taxon>
        <taxon>Fungi incertae sedis</taxon>
        <taxon>Mucoromycota</taxon>
        <taxon>Glomeromycotina</taxon>
        <taxon>Glomeromycetes</taxon>
        <taxon>Glomerales</taxon>
        <taxon>Glomeraceae</taxon>
        <taxon>Funneliformis</taxon>
    </lineage>
</organism>
<dbReference type="OrthoDB" id="2443214at2759"/>
<dbReference type="Proteomes" id="UP000789570">
    <property type="component" value="Unassembled WGS sequence"/>
</dbReference>
<protein>
    <submittedName>
        <fullName evidence="1">9169_t:CDS:1</fullName>
    </submittedName>
</protein>